<feature type="repeat" description="WD" evidence="3">
    <location>
        <begin position="311"/>
        <end position="352"/>
    </location>
</feature>
<gene>
    <name evidence="4" type="ORF">BJ971_002596</name>
</gene>
<protein>
    <submittedName>
        <fullName evidence="4">WD40 repeat protein</fullName>
    </submittedName>
</protein>
<dbReference type="SMART" id="SM00320">
    <property type="entry name" value="WD40"/>
    <property type="match status" value="7"/>
</dbReference>
<dbReference type="PANTHER" id="PTHR19879">
    <property type="entry name" value="TRANSCRIPTION INITIATION FACTOR TFIID"/>
    <property type="match status" value="1"/>
</dbReference>
<accession>A0A7W7HWG8</accession>
<reference evidence="4 5" key="1">
    <citation type="submission" date="2020-08" db="EMBL/GenBank/DDBJ databases">
        <title>Sequencing the genomes of 1000 actinobacteria strains.</title>
        <authorList>
            <person name="Klenk H.-P."/>
        </authorList>
    </citation>
    <scope>NUCLEOTIDE SEQUENCE [LARGE SCALE GENOMIC DNA]</scope>
    <source>
        <strain evidence="4 5">DSM 43149</strain>
    </source>
</reference>
<dbReference type="Gene3D" id="2.130.10.10">
    <property type="entry name" value="YVTN repeat-like/Quinoprotein amine dehydrogenase"/>
    <property type="match status" value="3"/>
</dbReference>
<dbReference type="SUPFAM" id="SSF50978">
    <property type="entry name" value="WD40 repeat-like"/>
    <property type="match status" value="1"/>
</dbReference>
<dbReference type="PROSITE" id="PS50294">
    <property type="entry name" value="WD_REPEATS_REGION"/>
    <property type="match status" value="3"/>
</dbReference>
<evidence type="ECO:0000313" key="4">
    <source>
        <dbReference type="EMBL" id="MBB4762040.1"/>
    </source>
</evidence>
<evidence type="ECO:0000313" key="5">
    <source>
        <dbReference type="Proteomes" id="UP000578112"/>
    </source>
</evidence>
<keyword evidence="1 3" id="KW-0853">WD repeat</keyword>
<sequence length="352" mass="36445">MASPPPGHRRAVNGLAFSPDGRLLASCGNDRTAILWSVADPEHPARITALRGHRRAVRAVAFSPDGRILATGGGDRRVLLWSLADPACLATLAHDRPGWLGRDVRQEAGVNAVAFSPDGRLLACGSDRTVHLWDVSDPARPVRRAATARWSGPVKAVGFAPDGRLLATGAGDPENTGILWDVTDPAHPVRMSTLVPFVRSRATTAFFAGTPSINAVAFSPDGRLLATADGDFGVAGGTGGSWRKGSASLWDVTDPAAGIRTATPAPGAGAGQVLSVAFSPDGRSLAYAGEAADLIVCDLTDPVRPSVAATLTGHRGAVRAVAFSPDGRWLASGGIDRTVRLWAVVSGRSGRT</sequence>
<name>A0A7W7HWG8_9ACTN</name>
<proteinExistence type="predicted"/>
<dbReference type="PROSITE" id="PS00678">
    <property type="entry name" value="WD_REPEATS_1"/>
    <property type="match status" value="1"/>
</dbReference>
<dbReference type="InterPro" id="IPR015943">
    <property type="entry name" value="WD40/YVTN_repeat-like_dom_sf"/>
</dbReference>
<dbReference type="PROSITE" id="PS50082">
    <property type="entry name" value="WD_REPEATS_2"/>
    <property type="match status" value="4"/>
</dbReference>
<evidence type="ECO:0000256" key="3">
    <source>
        <dbReference type="PROSITE-ProRule" id="PRU00221"/>
    </source>
</evidence>
<dbReference type="PRINTS" id="PR00320">
    <property type="entry name" value="GPROTEINBRPT"/>
</dbReference>
<feature type="repeat" description="WD" evidence="3">
    <location>
        <begin position="103"/>
        <end position="136"/>
    </location>
</feature>
<organism evidence="4 5">
    <name type="scientific">Actinoplanes digitatis</name>
    <dbReference type="NCBI Taxonomy" id="1868"/>
    <lineage>
        <taxon>Bacteria</taxon>
        <taxon>Bacillati</taxon>
        <taxon>Actinomycetota</taxon>
        <taxon>Actinomycetes</taxon>
        <taxon>Micromonosporales</taxon>
        <taxon>Micromonosporaceae</taxon>
        <taxon>Actinoplanes</taxon>
    </lineage>
</organism>
<comment type="caution">
    <text evidence="4">The sequence shown here is derived from an EMBL/GenBank/DDBJ whole genome shotgun (WGS) entry which is preliminary data.</text>
</comment>
<dbReference type="InterPro" id="IPR001680">
    <property type="entry name" value="WD40_rpt"/>
</dbReference>
<dbReference type="Pfam" id="PF00400">
    <property type="entry name" value="WD40"/>
    <property type="match status" value="6"/>
</dbReference>
<dbReference type="InterPro" id="IPR019775">
    <property type="entry name" value="WD40_repeat_CS"/>
</dbReference>
<evidence type="ECO:0000256" key="1">
    <source>
        <dbReference type="ARBA" id="ARBA00022574"/>
    </source>
</evidence>
<dbReference type="InterPro" id="IPR036322">
    <property type="entry name" value="WD40_repeat_dom_sf"/>
</dbReference>
<feature type="repeat" description="WD" evidence="3">
    <location>
        <begin position="5"/>
        <end position="46"/>
    </location>
</feature>
<dbReference type="PANTHER" id="PTHR19879:SF9">
    <property type="entry name" value="TRANSCRIPTION INITIATION FACTOR TFIID SUBUNIT 5"/>
    <property type="match status" value="1"/>
</dbReference>
<feature type="repeat" description="WD" evidence="3">
    <location>
        <begin position="50"/>
        <end position="91"/>
    </location>
</feature>
<keyword evidence="2" id="KW-0677">Repeat</keyword>
<dbReference type="Pfam" id="PF07676">
    <property type="entry name" value="PD40"/>
    <property type="match status" value="1"/>
</dbReference>
<keyword evidence="5" id="KW-1185">Reference proteome</keyword>
<dbReference type="EMBL" id="JACHNH010000001">
    <property type="protein sequence ID" value="MBB4762040.1"/>
    <property type="molecule type" value="Genomic_DNA"/>
</dbReference>
<dbReference type="Proteomes" id="UP000578112">
    <property type="component" value="Unassembled WGS sequence"/>
</dbReference>
<dbReference type="AlphaFoldDB" id="A0A7W7HWG8"/>
<dbReference type="RefSeq" id="WP_184992870.1">
    <property type="nucleotide sequence ID" value="NZ_JACHNH010000001.1"/>
</dbReference>
<evidence type="ECO:0000256" key="2">
    <source>
        <dbReference type="ARBA" id="ARBA00022737"/>
    </source>
</evidence>
<dbReference type="InterPro" id="IPR020472">
    <property type="entry name" value="WD40_PAC1"/>
</dbReference>
<dbReference type="CDD" id="cd00200">
    <property type="entry name" value="WD40"/>
    <property type="match status" value="1"/>
</dbReference>
<dbReference type="InterPro" id="IPR011659">
    <property type="entry name" value="WD40"/>
</dbReference>